<dbReference type="Proteomes" id="UP001501138">
    <property type="component" value="Unassembled WGS sequence"/>
</dbReference>
<reference evidence="2" key="1">
    <citation type="journal article" date="2019" name="Int. J. Syst. Evol. Microbiol.">
        <title>The Global Catalogue of Microorganisms (GCM) 10K type strain sequencing project: providing services to taxonomists for standard genome sequencing and annotation.</title>
        <authorList>
            <consortium name="The Broad Institute Genomics Platform"/>
            <consortium name="The Broad Institute Genome Sequencing Center for Infectious Disease"/>
            <person name="Wu L."/>
            <person name="Ma J."/>
        </authorList>
    </citation>
    <scope>NUCLEOTIDE SEQUENCE [LARGE SCALE GENOMIC DNA]</scope>
    <source>
        <strain evidence="2">JCM 15589</strain>
    </source>
</reference>
<organism evidence="1 2">
    <name type="scientific">Isoptericola hypogeus</name>
    <dbReference type="NCBI Taxonomy" id="300179"/>
    <lineage>
        <taxon>Bacteria</taxon>
        <taxon>Bacillati</taxon>
        <taxon>Actinomycetota</taxon>
        <taxon>Actinomycetes</taxon>
        <taxon>Micrococcales</taxon>
        <taxon>Promicromonosporaceae</taxon>
        <taxon>Isoptericola</taxon>
    </lineage>
</organism>
<dbReference type="EMBL" id="BAAAPM010000005">
    <property type="protein sequence ID" value="GAA1729215.1"/>
    <property type="molecule type" value="Genomic_DNA"/>
</dbReference>
<protein>
    <recommendedName>
        <fullName evidence="3">Carboxypeptidase regulatory-like domain-containing protein</fullName>
    </recommendedName>
</protein>
<name>A0ABP4VNB9_9MICO</name>
<proteinExistence type="predicted"/>
<evidence type="ECO:0000313" key="1">
    <source>
        <dbReference type="EMBL" id="GAA1729215.1"/>
    </source>
</evidence>
<accession>A0ABP4VNB9</accession>
<comment type="caution">
    <text evidence="1">The sequence shown here is derived from an EMBL/GenBank/DDBJ whole genome shotgun (WGS) entry which is preliminary data.</text>
</comment>
<gene>
    <name evidence="1" type="ORF">GCM10009809_25940</name>
</gene>
<evidence type="ECO:0008006" key="3">
    <source>
        <dbReference type="Google" id="ProtNLM"/>
    </source>
</evidence>
<keyword evidence="2" id="KW-1185">Reference proteome</keyword>
<sequence length="94" mass="9448">MESDVCTADGCTAVPARDATVELLLGSTRVDGARTDSRGVAVVESPSVGLFDVVAHVGDLTSPPARVEIGGGSFTDVTVRVPSPIGYGGASTSR</sequence>
<evidence type="ECO:0000313" key="2">
    <source>
        <dbReference type="Proteomes" id="UP001501138"/>
    </source>
</evidence>